<dbReference type="Proteomes" id="UP000248329">
    <property type="component" value="Unassembled WGS sequence"/>
</dbReference>
<sequence>MGREWGNLSCTSPGDMLQIGTNNISISNDAKIESVNIMENVQQLTRCPKCGKRLHVCGHIQICSICGILITLICLGF</sequence>
<organism evidence="1 2">
    <name type="scientific">Candidatus Methanogaster sp</name>
    <dbReference type="NCBI Taxonomy" id="3386292"/>
    <lineage>
        <taxon>Archaea</taxon>
        <taxon>Methanobacteriati</taxon>
        <taxon>Methanobacteriota</taxon>
        <taxon>Stenosarchaea group</taxon>
        <taxon>Methanomicrobia</taxon>
        <taxon>Methanosarcinales</taxon>
        <taxon>ANME-2 cluster</taxon>
        <taxon>Candidatus Methanogasteraceae</taxon>
        <taxon>Candidatus Methanogaster</taxon>
    </lineage>
</organism>
<name>A0AC61L6Y8_9EURY</name>
<evidence type="ECO:0000313" key="1">
    <source>
        <dbReference type="EMBL" id="PXF62133.1"/>
    </source>
</evidence>
<dbReference type="EMBL" id="PQXF01000001">
    <property type="protein sequence ID" value="PXF62133.1"/>
    <property type="molecule type" value="Genomic_DNA"/>
</dbReference>
<proteinExistence type="predicted"/>
<comment type="caution">
    <text evidence="1">The sequence shown here is derived from an EMBL/GenBank/DDBJ whole genome shotgun (WGS) entry which is preliminary data.</text>
</comment>
<protein>
    <submittedName>
        <fullName evidence="1">Uncharacterized protein</fullName>
    </submittedName>
</protein>
<evidence type="ECO:0000313" key="2">
    <source>
        <dbReference type="Proteomes" id="UP000248329"/>
    </source>
</evidence>
<gene>
    <name evidence="1" type="ORF">C4B59_00535</name>
</gene>
<reference evidence="1" key="1">
    <citation type="submission" date="2018-01" db="EMBL/GenBank/DDBJ databases">
        <authorList>
            <person name="Krukenberg V."/>
        </authorList>
    </citation>
    <scope>NUCLEOTIDE SEQUENCE</scope>
    <source>
        <strain evidence="1">E20ANME2</strain>
    </source>
</reference>
<accession>A0AC61L6Y8</accession>